<dbReference type="PANTHER" id="PTHR14942:SF9">
    <property type="entry name" value="OS02G0188500 PROTEIN"/>
    <property type="match status" value="1"/>
</dbReference>
<organism evidence="3 4">
    <name type="scientific">Zingiber officinale</name>
    <name type="common">Ginger</name>
    <name type="synonym">Amomum zingiber</name>
    <dbReference type="NCBI Taxonomy" id="94328"/>
    <lineage>
        <taxon>Eukaryota</taxon>
        <taxon>Viridiplantae</taxon>
        <taxon>Streptophyta</taxon>
        <taxon>Embryophyta</taxon>
        <taxon>Tracheophyta</taxon>
        <taxon>Spermatophyta</taxon>
        <taxon>Magnoliopsida</taxon>
        <taxon>Liliopsida</taxon>
        <taxon>Zingiberales</taxon>
        <taxon>Zingiberaceae</taxon>
        <taxon>Zingiber</taxon>
    </lineage>
</organism>
<dbReference type="PANTHER" id="PTHR14942">
    <property type="entry name" value="U11/U12 SMALL NUCLEAR RIBONUCLEOPROTEIN 25 KDA PROTEIN"/>
    <property type="match status" value="1"/>
</dbReference>
<feature type="region of interest" description="Disordered" evidence="1">
    <location>
        <begin position="221"/>
        <end position="257"/>
    </location>
</feature>
<evidence type="ECO:0000256" key="1">
    <source>
        <dbReference type="SAM" id="MobiDB-lite"/>
    </source>
</evidence>
<keyword evidence="4" id="KW-1185">Reference proteome</keyword>
<dbReference type="Gene3D" id="3.10.20.90">
    <property type="entry name" value="Phosphatidylinositol 3-kinase Catalytic Subunit, Chain A, domain 1"/>
    <property type="match status" value="1"/>
</dbReference>
<proteinExistence type="predicted"/>
<dbReference type="Pfam" id="PF18036">
    <property type="entry name" value="Ubiquitin_4"/>
    <property type="match status" value="1"/>
</dbReference>
<feature type="region of interest" description="Disordered" evidence="1">
    <location>
        <begin position="18"/>
        <end position="41"/>
    </location>
</feature>
<dbReference type="SUPFAM" id="SSF54236">
    <property type="entry name" value="Ubiquitin-like"/>
    <property type="match status" value="1"/>
</dbReference>
<reference evidence="3 4" key="1">
    <citation type="submission" date="2020-08" db="EMBL/GenBank/DDBJ databases">
        <title>Plant Genome Project.</title>
        <authorList>
            <person name="Zhang R.-G."/>
        </authorList>
    </citation>
    <scope>NUCLEOTIDE SEQUENCE [LARGE SCALE GENOMIC DNA]</scope>
    <source>
        <tissue evidence="3">Rhizome</tissue>
    </source>
</reference>
<accession>A0A8J5HIJ9</accession>
<evidence type="ECO:0000259" key="2">
    <source>
        <dbReference type="Pfam" id="PF18036"/>
    </source>
</evidence>
<dbReference type="InterPro" id="IPR029071">
    <property type="entry name" value="Ubiquitin-like_domsf"/>
</dbReference>
<comment type="caution">
    <text evidence="3">The sequence shown here is derived from an EMBL/GenBank/DDBJ whole genome shotgun (WGS) entry which is preliminary data.</text>
</comment>
<dbReference type="EMBL" id="JACMSC010000006">
    <property type="protein sequence ID" value="KAG6517810.1"/>
    <property type="molecule type" value="Genomic_DNA"/>
</dbReference>
<dbReference type="Proteomes" id="UP000734854">
    <property type="component" value="Unassembled WGS sequence"/>
</dbReference>
<feature type="domain" description="SNRNP25 ubiquitin-like" evidence="2">
    <location>
        <begin position="51"/>
        <end position="133"/>
    </location>
</feature>
<dbReference type="GO" id="GO:0000398">
    <property type="term" value="P:mRNA splicing, via spliceosome"/>
    <property type="evidence" value="ECO:0007669"/>
    <property type="project" value="InterPro"/>
</dbReference>
<sequence>MPRDISGYVKLLRSLSQPVFSSGRSPSSDAGVGSRRRSSSSYFRLPSDGILRLSVLKLDGSSFDVRVARTASVRDLKDAVEDLFSELREPEDGKGSISWSHVWGHFCLCYKEHKLTDDKACLKTFRINDGDQVITETCSRFPSSVNSVFLVVRNKYYECLFIVTASLMLFGKSSFSWRSTSTSSSISSLLDLYPVDTEHSFLILHFMRHLSLNQVSNKRKSSNARAELDQQRISPTGSKVQGEVCEGVDSSPSVDKSNQSFGRIGSVELKLHRLCLLRGRFRYSRLRTTQVTDI</sequence>
<feature type="compositionally biased region" description="Polar residues" evidence="1">
    <location>
        <begin position="18"/>
        <end position="28"/>
    </location>
</feature>
<gene>
    <name evidence="3" type="ORF">ZIOFF_021209</name>
</gene>
<dbReference type="InterPro" id="IPR040610">
    <property type="entry name" value="SNRNP25_ubiquitin"/>
</dbReference>
<dbReference type="CDD" id="cd17058">
    <property type="entry name" value="Ubl_SNRNP25"/>
    <property type="match status" value="1"/>
</dbReference>
<name>A0A8J5HIJ9_ZINOF</name>
<evidence type="ECO:0000313" key="3">
    <source>
        <dbReference type="EMBL" id="KAG6517810.1"/>
    </source>
</evidence>
<dbReference type="AlphaFoldDB" id="A0A8J5HIJ9"/>
<protein>
    <recommendedName>
        <fullName evidence="2">SNRNP25 ubiquitin-like domain-containing protein</fullName>
    </recommendedName>
</protein>
<evidence type="ECO:0000313" key="4">
    <source>
        <dbReference type="Proteomes" id="UP000734854"/>
    </source>
</evidence>
<dbReference type="InterPro" id="IPR039690">
    <property type="entry name" value="SNRNP25"/>
</dbReference>